<feature type="transmembrane region" description="Helical" evidence="1">
    <location>
        <begin position="103"/>
        <end position="123"/>
    </location>
</feature>
<evidence type="ECO:0000313" key="2">
    <source>
        <dbReference type="EMBL" id="RJT81055.1"/>
    </source>
</evidence>
<evidence type="ECO:0000313" key="3">
    <source>
        <dbReference type="Proteomes" id="UP000272560"/>
    </source>
</evidence>
<dbReference type="AlphaFoldDB" id="A0A3A5M9N3"/>
<feature type="transmembrane region" description="Helical" evidence="1">
    <location>
        <begin position="63"/>
        <end position="83"/>
    </location>
</feature>
<organism evidence="2 3">
    <name type="scientific">Arthrobacter cheniae</name>
    <dbReference type="NCBI Taxonomy" id="1258888"/>
    <lineage>
        <taxon>Bacteria</taxon>
        <taxon>Bacillati</taxon>
        <taxon>Actinomycetota</taxon>
        <taxon>Actinomycetes</taxon>
        <taxon>Micrococcales</taxon>
        <taxon>Micrococcaceae</taxon>
        <taxon>Arthrobacter</taxon>
    </lineage>
</organism>
<keyword evidence="1" id="KW-0812">Transmembrane</keyword>
<gene>
    <name evidence="2" type="ORF">D6T63_07715</name>
</gene>
<proteinExistence type="predicted"/>
<feature type="transmembrane region" description="Helical" evidence="1">
    <location>
        <begin position="39"/>
        <end position="56"/>
    </location>
</feature>
<dbReference type="EMBL" id="QZVT01000003">
    <property type="protein sequence ID" value="RJT81055.1"/>
    <property type="molecule type" value="Genomic_DNA"/>
</dbReference>
<keyword evidence="3" id="KW-1185">Reference proteome</keyword>
<comment type="caution">
    <text evidence="2">The sequence shown here is derived from an EMBL/GenBank/DDBJ whole genome shotgun (WGS) entry which is preliminary data.</text>
</comment>
<reference evidence="2 3" key="1">
    <citation type="submission" date="2018-09" db="EMBL/GenBank/DDBJ databases">
        <title>Novel species of Arthrobacter.</title>
        <authorList>
            <person name="Liu Q."/>
            <person name="Xin Y.-H."/>
        </authorList>
    </citation>
    <scope>NUCLEOTIDE SEQUENCE [LARGE SCALE GENOMIC DNA]</scope>
    <source>
        <strain evidence="2 3">Hz2</strain>
    </source>
</reference>
<sequence>MLVLRILIAVALIVSAVIHFQLAAGFQQAAPTGIGGGNIFRIQGAVAVLAALYVLVRGTRRSYLLAALVALASLAAVIAYRYVQIPTLGPIPSMYEPVWYTTKTITAVAEALALVLALIGYTLRRKSHTGPQSHVER</sequence>
<dbReference type="Proteomes" id="UP000272560">
    <property type="component" value="Unassembled WGS sequence"/>
</dbReference>
<keyword evidence="1" id="KW-0472">Membrane</keyword>
<dbReference type="RefSeq" id="WP_120148401.1">
    <property type="nucleotide sequence ID" value="NZ_QZVT01000003.1"/>
</dbReference>
<accession>A0A3A5M9N3</accession>
<name>A0A3A5M9N3_9MICC</name>
<keyword evidence="1" id="KW-1133">Transmembrane helix</keyword>
<evidence type="ECO:0000256" key="1">
    <source>
        <dbReference type="SAM" id="Phobius"/>
    </source>
</evidence>
<protein>
    <submittedName>
        <fullName evidence="2">Uncharacterized protein</fullName>
    </submittedName>
</protein>